<protein>
    <submittedName>
        <fullName evidence="1">Uncharacterized protein</fullName>
    </submittedName>
</protein>
<reference evidence="1 2" key="1">
    <citation type="journal article" date="2023" name="Sci. Data">
        <title>Genome assembly of the Korean intertidal mud-creeper Batillaria attramentaria.</title>
        <authorList>
            <person name="Patra A.K."/>
            <person name="Ho P.T."/>
            <person name="Jun S."/>
            <person name="Lee S.J."/>
            <person name="Kim Y."/>
            <person name="Won Y.J."/>
        </authorList>
    </citation>
    <scope>NUCLEOTIDE SEQUENCE [LARGE SCALE GENOMIC DNA]</scope>
    <source>
        <strain evidence="1">Wonlab-2016</strain>
    </source>
</reference>
<dbReference type="AlphaFoldDB" id="A0ABD0L3S1"/>
<evidence type="ECO:0000313" key="1">
    <source>
        <dbReference type="EMBL" id="KAK7493911.1"/>
    </source>
</evidence>
<proteinExistence type="predicted"/>
<dbReference type="Proteomes" id="UP001519460">
    <property type="component" value="Unassembled WGS sequence"/>
</dbReference>
<organism evidence="1 2">
    <name type="scientific">Batillaria attramentaria</name>
    <dbReference type="NCBI Taxonomy" id="370345"/>
    <lineage>
        <taxon>Eukaryota</taxon>
        <taxon>Metazoa</taxon>
        <taxon>Spiralia</taxon>
        <taxon>Lophotrochozoa</taxon>
        <taxon>Mollusca</taxon>
        <taxon>Gastropoda</taxon>
        <taxon>Caenogastropoda</taxon>
        <taxon>Sorbeoconcha</taxon>
        <taxon>Cerithioidea</taxon>
        <taxon>Batillariidae</taxon>
        <taxon>Batillaria</taxon>
    </lineage>
</organism>
<comment type="caution">
    <text evidence="1">The sequence shown here is derived from an EMBL/GenBank/DDBJ whole genome shotgun (WGS) entry which is preliminary data.</text>
</comment>
<name>A0ABD0L3S1_9CAEN</name>
<evidence type="ECO:0000313" key="2">
    <source>
        <dbReference type="Proteomes" id="UP001519460"/>
    </source>
</evidence>
<sequence length="94" mass="10433">MTDDDKALLTRGLAPLTRPSDLLLLLSHYHDLQGPHKKQFVRNTDKARDRANLKSQVTHCTHKQQQLLSHVTTVTHSTSVTGSTATGSMVGNFR</sequence>
<gene>
    <name evidence="1" type="ORF">BaRGS_00014793</name>
</gene>
<keyword evidence="2" id="KW-1185">Reference proteome</keyword>
<dbReference type="EMBL" id="JACVVK020000088">
    <property type="protein sequence ID" value="KAK7493911.1"/>
    <property type="molecule type" value="Genomic_DNA"/>
</dbReference>
<accession>A0ABD0L3S1</accession>